<name>A0A1X2IRW5_9FUNG</name>
<dbReference type="SUPFAM" id="SSF48371">
    <property type="entry name" value="ARM repeat"/>
    <property type="match status" value="2"/>
</dbReference>
<feature type="region of interest" description="Disordered" evidence="3">
    <location>
        <begin position="1"/>
        <end position="24"/>
    </location>
</feature>
<dbReference type="STRING" id="90262.A0A1X2IRW5"/>
<feature type="domain" description="UNC-45/Cro1/She4 central" evidence="4">
    <location>
        <begin position="67"/>
        <end position="227"/>
    </location>
</feature>
<feature type="region of interest" description="Disordered" evidence="3">
    <location>
        <begin position="361"/>
        <end position="385"/>
    </location>
</feature>
<dbReference type="PANTHER" id="PTHR45994">
    <property type="entry name" value="FI21225P1"/>
    <property type="match status" value="1"/>
</dbReference>
<accession>A0A1X2IRW5</accession>
<dbReference type="OrthoDB" id="199930at2759"/>
<evidence type="ECO:0000256" key="3">
    <source>
        <dbReference type="SAM" id="MobiDB-lite"/>
    </source>
</evidence>
<comment type="caution">
    <text evidence="5">The sequence shown here is derived from an EMBL/GenBank/DDBJ whole genome shotgun (WGS) entry which is preliminary data.</text>
</comment>
<dbReference type="InterPro" id="IPR011989">
    <property type="entry name" value="ARM-like"/>
</dbReference>
<dbReference type="Pfam" id="PF11701">
    <property type="entry name" value="UNC45-central"/>
    <property type="match status" value="1"/>
</dbReference>
<evidence type="ECO:0000313" key="5">
    <source>
        <dbReference type="EMBL" id="ORZ21276.1"/>
    </source>
</evidence>
<protein>
    <submittedName>
        <fullName evidence="5">Armadillo-type protein</fullName>
    </submittedName>
</protein>
<dbReference type="AlphaFoldDB" id="A0A1X2IRW5"/>
<dbReference type="InterPro" id="IPR016024">
    <property type="entry name" value="ARM-type_fold"/>
</dbReference>
<reference evidence="5 6" key="1">
    <citation type="submission" date="2016-07" db="EMBL/GenBank/DDBJ databases">
        <title>Pervasive Adenine N6-methylation of Active Genes in Fungi.</title>
        <authorList>
            <consortium name="DOE Joint Genome Institute"/>
            <person name="Mondo S.J."/>
            <person name="Dannebaum R.O."/>
            <person name="Kuo R.C."/>
            <person name="Labutti K."/>
            <person name="Haridas S."/>
            <person name="Kuo A."/>
            <person name="Salamov A."/>
            <person name="Ahrendt S.R."/>
            <person name="Lipzen A."/>
            <person name="Sullivan W."/>
            <person name="Andreopoulos W.B."/>
            <person name="Clum A."/>
            <person name="Lindquist E."/>
            <person name="Daum C."/>
            <person name="Ramamoorthy G.K."/>
            <person name="Gryganskyi A."/>
            <person name="Culley D."/>
            <person name="Magnuson J.K."/>
            <person name="James T.Y."/>
            <person name="O'Malley M.A."/>
            <person name="Stajich J.E."/>
            <person name="Spatafora J.W."/>
            <person name="Visel A."/>
            <person name="Grigoriev I.V."/>
        </authorList>
    </citation>
    <scope>NUCLEOTIDE SEQUENCE [LARGE SCALE GENOMIC DNA]</scope>
    <source>
        <strain evidence="5 6">NRRL 1336</strain>
    </source>
</reference>
<organism evidence="5 6">
    <name type="scientific">Absidia repens</name>
    <dbReference type="NCBI Taxonomy" id="90262"/>
    <lineage>
        <taxon>Eukaryota</taxon>
        <taxon>Fungi</taxon>
        <taxon>Fungi incertae sedis</taxon>
        <taxon>Mucoromycota</taxon>
        <taxon>Mucoromycotina</taxon>
        <taxon>Mucoromycetes</taxon>
        <taxon>Mucorales</taxon>
        <taxon>Cunninghamellaceae</taxon>
        <taxon>Absidia</taxon>
    </lineage>
</organism>
<evidence type="ECO:0000256" key="2">
    <source>
        <dbReference type="ARBA" id="ARBA00022490"/>
    </source>
</evidence>
<dbReference type="EMBL" id="MCGE01000005">
    <property type="protein sequence ID" value="ORZ21276.1"/>
    <property type="molecule type" value="Genomic_DNA"/>
</dbReference>
<dbReference type="Proteomes" id="UP000193560">
    <property type="component" value="Unassembled WGS sequence"/>
</dbReference>
<comment type="subcellular location">
    <subcellularLocation>
        <location evidence="1">Cytoplasm</location>
    </subcellularLocation>
</comment>
<evidence type="ECO:0000259" key="4">
    <source>
        <dbReference type="Pfam" id="PF11701"/>
    </source>
</evidence>
<dbReference type="GO" id="GO:0051879">
    <property type="term" value="F:Hsp90 protein binding"/>
    <property type="evidence" value="ECO:0007669"/>
    <property type="project" value="TreeGrafter"/>
</dbReference>
<evidence type="ECO:0000256" key="1">
    <source>
        <dbReference type="ARBA" id="ARBA00004496"/>
    </source>
</evidence>
<dbReference type="InterPro" id="IPR024660">
    <property type="entry name" value="UCS_central_dom"/>
</dbReference>
<dbReference type="Gene3D" id="1.25.10.10">
    <property type="entry name" value="Leucine-rich Repeat Variant"/>
    <property type="match status" value="2"/>
</dbReference>
<keyword evidence="6" id="KW-1185">Reference proteome</keyword>
<dbReference type="GO" id="GO:0005737">
    <property type="term" value="C:cytoplasm"/>
    <property type="evidence" value="ECO:0007669"/>
    <property type="project" value="UniProtKB-SubCell"/>
</dbReference>
<keyword evidence="2" id="KW-0963">Cytoplasm</keyword>
<sequence length="704" mass="76508">MDEKAGNQKSTAKDTSGQSHQDDHDVELLRAHLTTTLSDSSDTKKIKSFVTSPDFVKVLQACGSPTDASASVRAVSFMILTKLFNPGSGANDKDASSSSSSSSYPITFIIEQCAQCFSHCLGTGKNVDKLLAYRTLHAIFQTSVTVGAAILCQEGIVEDMMDVVEFEIVDVQVAILEVLAIASADKSCRKLIIKHASTWLAKVAASRDDGKTDPMLKAAAGTTLTKLSAQNASQQQQQQKDQGDDESDIDASLERAMKGVHLDNNDLMENLKKVVTSQTSNSSMMLTAVEGLAYSSVDPGVKESLADDATFLKSLTALSINAASRHSNPLLFGIGTILANITMYRPVLSEQQRQMKKLRDLANAKKSGGAKSTTAAGGDDDDERELDKAVDRRVQKVVDQGCAMALMVLSKNSSVNIRTMAAQTYLNMVTPQSVRGKLLQQGIVKGLVPLAITVDKENNFQEPYKTTATQALAKLAITTDPRLAFTAAQMLDLVRPLLTLCKDDNQLRQFEGLMALTNMASMDDQVRYMIDGADGMAVFENLQLSSNDMVQRAATEMVCNMTFFEPVFERYSNPSSPGAQNRIRLLMILSDHEDVATRRAASGALAILANSADACTMMTKVDKGYERIVRLIDENEQVEVQHRGIEIIRCLVNHFGKQGVDDLVKEQGDRKLVEIVKKCQVNAIRGAAMEVLKLFVGHGVELKA</sequence>
<feature type="compositionally biased region" description="Low complexity" evidence="3">
    <location>
        <begin position="364"/>
        <end position="377"/>
    </location>
</feature>
<evidence type="ECO:0000313" key="6">
    <source>
        <dbReference type="Proteomes" id="UP000193560"/>
    </source>
</evidence>
<feature type="compositionally biased region" description="Polar residues" evidence="3">
    <location>
        <begin position="7"/>
        <end position="19"/>
    </location>
</feature>
<dbReference type="PANTHER" id="PTHR45994:SF1">
    <property type="entry name" value="FI21225P1"/>
    <property type="match status" value="1"/>
</dbReference>
<proteinExistence type="predicted"/>
<gene>
    <name evidence="5" type="ORF">BCR42DRAFT_190643</name>
</gene>